<name>A0A511FGQ7_9CELL</name>
<reference evidence="2 4" key="2">
    <citation type="submission" date="2020-08" db="EMBL/GenBank/DDBJ databases">
        <title>Sequencing the genomes of 1000 actinobacteria strains.</title>
        <authorList>
            <person name="Klenk H.-P."/>
        </authorList>
    </citation>
    <scope>NUCLEOTIDE SEQUENCE [LARGE SCALE GENOMIC DNA]</scope>
    <source>
        <strain evidence="2 4">DSM 9581</strain>
    </source>
</reference>
<evidence type="ECO:0000313" key="2">
    <source>
        <dbReference type="EMBL" id="MBB5474769.1"/>
    </source>
</evidence>
<reference evidence="1 3" key="1">
    <citation type="submission" date="2019-07" db="EMBL/GenBank/DDBJ databases">
        <title>Whole genome shotgun sequence of Cellulomonas hominis NBRC 16055.</title>
        <authorList>
            <person name="Hosoyama A."/>
            <person name="Uohara A."/>
            <person name="Ohji S."/>
            <person name="Ichikawa N."/>
        </authorList>
    </citation>
    <scope>NUCLEOTIDE SEQUENCE [LARGE SCALE GENOMIC DNA]</scope>
    <source>
        <strain evidence="1 3">NBRC 16055</strain>
    </source>
</reference>
<evidence type="ECO:0000313" key="3">
    <source>
        <dbReference type="Proteomes" id="UP000321723"/>
    </source>
</evidence>
<dbReference type="Proteomes" id="UP000564629">
    <property type="component" value="Unassembled WGS sequence"/>
</dbReference>
<comment type="caution">
    <text evidence="1">The sequence shown here is derived from an EMBL/GenBank/DDBJ whole genome shotgun (WGS) entry which is preliminary data.</text>
</comment>
<dbReference type="EMBL" id="BJVQ01000048">
    <property type="protein sequence ID" value="GEL47764.1"/>
    <property type="molecule type" value="Genomic_DNA"/>
</dbReference>
<keyword evidence="3" id="KW-1185">Reference proteome</keyword>
<sequence length="87" mass="8830">MSTGVEQDCVRVESGGHTASWSRHEGFAGDAALVAPALFAAHVGLEVPIGDTTVVAGDGSPEQAAAALVCFDPAHIRIVAGPSRLLH</sequence>
<dbReference type="RefSeq" id="WP_146839158.1">
    <property type="nucleotide sequence ID" value="NZ_BJVQ01000048.1"/>
</dbReference>
<accession>A0A511FGQ7</accession>
<organism evidence="1 3">
    <name type="scientific">Cellulomonas hominis</name>
    <dbReference type="NCBI Taxonomy" id="156981"/>
    <lineage>
        <taxon>Bacteria</taxon>
        <taxon>Bacillati</taxon>
        <taxon>Actinomycetota</taxon>
        <taxon>Actinomycetes</taxon>
        <taxon>Micrococcales</taxon>
        <taxon>Cellulomonadaceae</taxon>
        <taxon>Cellulomonas</taxon>
    </lineage>
</organism>
<evidence type="ECO:0000313" key="4">
    <source>
        <dbReference type="Proteomes" id="UP000564629"/>
    </source>
</evidence>
<dbReference type="AlphaFoldDB" id="A0A511FGQ7"/>
<evidence type="ECO:0000313" key="1">
    <source>
        <dbReference type="EMBL" id="GEL47764.1"/>
    </source>
</evidence>
<proteinExistence type="predicted"/>
<gene>
    <name evidence="1" type="ORF">CHO01_28800</name>
    <name evidence="2" type="ORF">HNR08_003505</name>
</gene>
<dbReference type="EMBL" id="JACHDN010000001">
    <property type="protein sequence ID" value="MBB5474769.1"/>
    <property type="molecule type" value="Genomic_DNA"/>
</dbReference>
<dbReference type="Proteomes" id="UP000321723">
    <property type="component" value="Unassembled WGS sequence"/>
</dbReference>
<protein>
    <submittedName>
        <fullName evidence="1">Uncharacterized protein</fullName>
    </submittedName>
</protein>